<dbReference type="PRINTS" id="PR00038">
    <property type="entry name" value="HTHLUXR"/>
</dbReference>
<protein>
    <submittedName>
        <fullName evidence="5">LuxR C-terminal-related transcriptional regulator</fullName>
    </submittedName>
</protein>
<gene>
    <name evidence="5" type="ORF">H9950_05885</name>
</gene>
<dbReference type="EMBL" id="DWZI01000034">
    <property type="protein sequence ID" value="HJA85709.1"/>
    <property type="molecule type" value="Genomic_DNA"/>
</dbReference>
<dbReference type="PROSITE" id="PS50043">
    <property type="entry name" value="HTH_LUXR_2"/>
    <property type="match status" value="1"/>
</dbReference>
<dbReference type="Gene3D" id="3.30.450.20">
    <property type="entry name" value="PAS domain"/>
    <property type="match status" value="1"/>
</dbReference>
<dbReference type="GO" id="GO:0006355">
    <property type="term" value="P:regulation of DNA-templated transcription"/>
    <property type="evidence" value="ECO:0007669"/>
    <property type="project" value="InterPro"/>
</dbReference>
<dbReference type="CDD" id="cd06170">
    <property type="entry name" value="LuxR_C_like"/>
    <property type="match status" value="1"/>
</dbReference>
<evidence type="ECO:0000256" key="1">
    <source>
        <dbReference type="ARBA" id="ARBA00023015"/>
    </source>
</evidence>
<sequence length="253" mass="28645">MSNQEQELKALLTNQEFVLPKERRKILERRKRLAQAFAETENGIAVLSDFQDNSRYIYSGSLGNMIGLYTSALKTDSAFEEEVFNCILPEDLLERHVLELRCLRMLQSIPVEERPYYNMVCPVHFRISDGSSIPVLHRSYYCETLPNGSVWLGLCLYTPFIETGASGQIVDTRTGQTLKPEIYTQIDRQLLSTRETEVLALLAKGQSSKQIADTLCISVNTVSRHRQNILAVLQVSNTAAAVEIGLRLRLIYA</sequence>
<dbReference type="SMART" id="SM00421">
    <property type="entry name" value="HTH_LUXR"/>
    <property type="match status" value="1"/>
</dbReference>
<accession>A0A9D2HWH2</accession>
<dbReference type="Pfam" id="PF00196">
    <property type="entry name" value="GerE"/>
    <property type="match status" value="1"/>
</dbReference>
<dbReference type="PANTHER" id="PTHR44688">
    <property type="entry name" value="DNA-BINDING TRANSCRIPTIONAL ACTIVATOR DEVR_DOSR"/>
    <property type="match status" value="1"/>
</dbReference>
<evidence type="ECO:0000313" key="6">
    <source>
        <dbReference type="Proteomes" id="UP000823862"/>
    </source>
</evidence>
<evidence type="ECO:0000256" key="3">
    <source>
        <dbReference type="ARBA" id="ARBA00023163"/>
    </source>
</evidence>
<feature type="domain" description="HTH luxR-type" evidence="4">
    <location>
        <begin position="184"/>
        <end position="249"/>
    </location>
</feature>
<keyword evidence="3" id="KW-0804">Transcription</keyword>
<keyword evidence="2" id="KW-0238">DNA-binding</keyword>
<dbReference type="SUPFAM" id="SSF46894">
    <property type="entry name" value="C-terminal effector domain of the bipartite response regulators"/>
    <property type="match status" value="1"/>
</dbReference>
<evidence type="ECO:0000313" key="5">
    <source>
        <dbReference type="EMBL" id="HJA85709.1"/>
    </source>
</evidence>
<evidence type="ECO:0000256" key="2">
    <source>
        <dbReference type="ARBA" id="ARBA00023125"/>
    </source>
</evidence>
<evidence type="ECO:0000259" key="4">
    <source>
        <dbReference type="PROSITE" id="PS50043"/>
    </source>
</evidence>
<reference evidence="5" key="1">
    <citation type="journal article" date="2021" name="PeerJ">
        <title>Extensive microbial diversity within the chicken gut microbiome revealed by metagenomics and culture.</title>
        <authorList>
            <person name="Gilroy R."/>
            <person name="Ravi A."/>
            <person name="Getino M."/>
            <person name="Pursley I."/>
            <person name="Horton D.L."/>
            <person name="Alikhan N.F."/>
            <person name="Baker D."/>
            <person name="Gharbi K."/>
            <person name="Hall N."/>
            <person name="Watson M."/>
            <person name="Adriaenssens E.M."/>
            <person name="Foster-Nyarko E."/>
            <person name="Jarju S."/>
            <person name="Secka A."/>
            <person name="Antonio M."/>
            <person name="Oren A."/>
            <person name="Chaudhuri R.R."/>
            <person name="La Ragione R."/>
            <person name="Hildebrand F."/>
            <person name="Pallen M.J."/>
        </authorList>
    </citation>
    <scope>NUCLEOTIDE SEQUENCE</scope>
    <source>
        <strain evidence="5">ChiHjej12B11-9795</strain>
    </source>
</reference>
<dbReference type="GO" id="GO:0003677">
    <property type="term" value="F:DNA binding"/>
    <property type="evidence" value="ECO:0007669"/>
    <property type="project" value="UniProtKB-KW"/>
</dbReference>
<proteinExistence type="predicted"/>
<reference evidence="5" key="2">
    <citation type="submission" date="2021-04" db="EMBL/GenBank/DDBJ databases">
        <authorList>
            <person name="Gilroy R."/>
        </authorList>
    </citation>
    <scope>NUCLEOTIDE SEQUENCE</scope>
    <source>
        <strain evidence="5">ChiHjej12B11-9795</strain>
    </source>
</reference>
<comment type="caution">
    <text evidence="5">The sequence shown here is derived from an EMBL/GenBank/DDBJ whole genome shotgun (WGS) entry which is preliminary data.</text>
</comment>
<dbReference type="PANTHER" id="PTHR44688:SF16">
    <property type="entry name" value="DNA-BINDING TRANSCRIPTIONAL ACTIVATOR DEVR_DOSR"/>
    <property type="match status" value="1"/>
</dbReference>
<dbReference type="InterPro" id="IPR000792">
    <property type="entry name" value="Tscrpt_reg_LuxR_C"/>
</dbReference>
<organism evidence="5 6">
    <name type="scientific">Candidatus Bacteroides avicola</name>
    <dbReference type="NCBI Taxonomy" id="2838468"/>
    <lineage>
        <taxon>Bacteria</taxon>
        <taxon>Pseudomonadati</taxon>
        <taxon>Bacteroidota</taxon>
        <taxon>Bacteroidia</taxon>
        <taxon>Bacteroidales</taxon>
        <taxon>Bacteroidaceae</taxon>
        <taxon>Bacteroides</taxon>
    </lineage>
</organism>
<dbReference type="AlphaFoldDB" id="A0A9D2HWH2"/>
<dbReference type="Proteomes" id="UP000823862">
    <property type="component" value="Unassembled WGS sequence"/>
</dbReference>
<keyword evidence="1" id="KW-0805">Transcription regulation</keyword>
<name>A0A9D2HWH2_9BACE</name>
<dbReference type="Gene3D" id="1.10.10.10">
    <property type="entry name" value="Winged helix-like DNA-binding domain superfamily/Winged helix DNA-binding domain"/>
    <property type="match status" value="1"/>
</dbReference>
<dbReference type="InterPro" id="IPR016032">
    <property type="entry name" value="Sig_transdc_resp-reg_C-effctor"/>
</dbReference>
<dbReference type="InterPro" id="IPR036388">
    <property type="entry name" value="WH-like_DNA-bd_sf"/>
</dbReference>